<reference evidence="1" key="2">
    <citation type="journal article" date="2015" name="Fish Shellfish Immunol.">
        <title>Early steps in the European eel (Anguilla anguilla)-Vibrio vulnificus interaction in the gills: Role of the RtxA13 toxin.</title>
        <authorList>
            <person name="Callol A."/>
            <person name="Pajuelo D."/>
            <person name="Ebbesson L."/>
            <person name="Teles M."/>
            <person name="MacKenzie S."/>
            <person name="Amaro C."/>
        </authorList>
    </citation>
    <scope>NUCLEOTIDE SEQUENCE</scope>
</reference>
<proteinExistence type="predicted"/>
<evidence type="ECO:0000313" key="1">
    <source>
        <dbReference type="EMBL" id="JAH24582.1"/>
    </source>
</evidence>
<reference evidence="1" key="1">
    <citation type="submission" date="2014-11" db="EMBL/GenBank/DDBJ databases">
        <authorList>
            <person name="Amaro Gonzalez C."/>
        </authorList>
    </citation>
    <scope>NUCLEOTIDE SEQUENCE</scope>
</reference>
<dbReference type="EMBL" id="GBXM01083995">
    <property type="protein sequence ID" value="JAH24582.1"/>
    <property type="molecule type" value="Transcribed_RNA"/>
</dbReference>
<dbReference type="AlphaFoldDB" id="A0A0E9R724"/>
<protein>
    <submittedName>
        <fullName evidence="1">Uncharacterized protein</fullName>
    </submittedName>
</protein>
<sequence length="46" mass="5397">MIHSCPWGQRQASVRDTQVQVDVLQRGMEIRFSVRGETRLILKRKS</sequence>
<accession>A0A0E9R724</accession>
<name>A0A0E9R724_ANGAN</name>
<organism evidence="1">
    <name type="scientific">Anguilla anguilla</name>
    <name type="common">European freshwater eel</name>
    <name type="synonym">Muraena anguilla</name>
    <dbReference type="NCBI Taxonomy" id="7936"/>
    <lineage>
        <taxon>Eukaryota</taxon>
        <taxon>Metazoa</taxon>
        <taxon>Chordata</taxon>
        <taxon>Craniata</taxon>
        <taxon>Vertebrata</taxon>
        <taxon>Euteleostomi</taxon>
        <taxon>Actinopterygii</taxon>
        <taxon>Neopterygii</taxon>
        <taxon>Teleostei</taxon>
        <taxon>Anguilliformes</taxon>
        <taxon>Anguillidae</taxon>
        <taxon>Anguilla</taxon>
    </lineage>
</organism>